<dbReference type="EMBL" id="JAACXV010000018">
    <property type="protein sequence ID" value="KAF7286945.1"/>
    <property type="molecule type" value="Genomic_DNA"/>
</dbReference>
<gene>
    <name evidence="1" type="ORF">GWI33_003210</name>
</gene>
<reference evidence="1" key="1">
    <citation type="submission" date="2020-08" db="EMBL/GenBank/DDBJ databases">
        <title>Genome sequencing and assembly of the red palm weevil Rhynchophorus ferrugineus.</title>
        <authorList>
            <person name="Dias G.B."/>
            <person name="Bergman C.M."/>
            <person name="Manee M."/>
        </authorList>
    </citation>
    <scope>NUCLEOTIDE SEQUENCE</scope>
    <source>
        <strain evidence="1">AA-2017</strain>
        <tissue evidence="1">Whole larva</tissue>
    </source>
</reference>
<keyword evidence="2" id="KW-1185">Reference proteome</keyword>
<name>A0A834IZ57_RHYFE</name>
<proteinExistence type="predicted"/>
<accession>A0A834IZ57</accession>
<protein>
    <submittedName>
        <fullName evidence="1">Uncharacterized protein</fullName>
    </submittedName>
</protein>
<evidence type="ECO:0000313" key="2">
    <source>
        <dbReference type="Proteomes" id="UP000625711"/>
    </source>
</evidence>
<organism evidence="1 2">
    <name type="scientific">Rhynchophorus ferrugineus</name>
    <name type="common">Red palm weevil</name>
    <name type="synonym">Curculio ferrugineus</name>
    <dbReference type="NCBI Taxonomy" id="354439"/>
    <lineage>
        <taxon>Eukaryota</taxon>
        <taxon>Metazoa</taxon>
        <taxon>Ecdysozoa</taxon>
        <taxon>Arthropoda</taxon>
        <taxon>Hexapoda</taxon>
        <taxon>Insecta</taxon>
        <taxon>Pterygota</taxon>
        <taxon>Neoptera</taxon>
        <taxon>Endopterygota</taxon>
        <taxon>Coleoptera</taxon>
        <taxon>Polyphaga</taxon>
        <taxon>Cucujiformia</taxon>
        <taxon>Curculionidae</taxon>
        <taxon>Dryophthorinae</taxon>
        <taxon>Rhynchophorus</taxon>
    </lineage>
</organism>
<dbReference type="AlphaFoldDB" id="A0A834IZ57"/>
<comment type="caution">
    <text evidence="1">The sequence shown here is derived from an EMBL/GenBank/DDBJ whole genome shotgun (WGS) entry which is preliminary data.</text>
</comment>
<evidence type="ECO:0000313" key="1">
    <source>
        <dbReference type="EMBL" id="KAF7286945.1"/>
    </source>
</evidence>
<dbReference type="Proteomes" id="UP000625711">
    <property type="component" value="Unassembled WGS sequence"/>
</dbReference>
<sequence>MGVEKIAGEGPPIAIFNYILIKREDDGRDLIEPVSVADARRTWASVLFRFCLSSVLLIWRKVAWTRPTGPGDDGRPGGESEKIKLAVFPMKHSLDSLALFLIKDLLVCVAGIRVALLDVYIHWNIRVDRGLCYY</sequence>